<name>A0AAD7ESZ8_9AGAR</name>
<accession>A0AAD7ESZ8</accession>
<dbReference type="EMBL" id="JARIHO010000015">
    <property type="protein sequence ID" value="KAJ7349857.1"/>
    <property type="molecule type" value="Genomic_DNA"/>
</dbReference>
<dbReference type="AlphaFoldDB" id="A0AAD7ESZ8"/>
<dbReference type="Proteomes" id="UP001218218">
    <property type="component" value="Unassembled WGS sequence"/>
</dbReference>
<keyword evidence="2" id="KW-1185">Reference proteome</keyword>
<evidence type="ECO:0000313" key="2">
    <source>
        <dbReference type="Proteomes" id="UP001218218"/>
    </source>
</evidence>
<comment type="caution">
    <text evidence="1">The sequence shown here is derived from an EMBL/GenBank/DDBJ whole genome shotgun (WGS) entry which is preliminary data.</text>
</comment>
<organism evidence="1 2">
    <name type="scientific">Mycena albidolilacea</name>
    <dbReference type="NCBI Taxonomy" id="1033008"/>
    <lineage>
        <taxon>Eukaryota</taxon>
        <taxon>Fungi</taxon>
        <taxon>Dikarya</taxon>
        <taxon>Basidiomycota</taxon>
        <taxon>Agaricomycotina</taxon>
        <taxon>Agaricomycetes</taxon>
        <taxon>Agaricomycetidae</taxon>
        <taxon>Agaricales</taxon>
        <taxon>Marasmiineae</taxon>
        <taxon>Mycenaceae</taxon>
        <taxon>Mycena</taxon>
    </lineage>
</organism>
<sequence>MHNLWKKIHQCAKDVREIETSTSLIIEAENQRKSGENIRYCNEICDVLGSQASVSRQRRLRQALGSGNTTVSYEALASV</sequence>
<protein>
    <submittedName>
        <fullName evidence="1">Uncharacterized protein</fullName>
    </submittedName>
</protein>
<gene>
    <name evidence="1" type="ORF">DFH08DRAFT_958805</name>
</gene>
<proteinExistence type="predicted"/>
<evidence type="ECO:0000313" key="1">
    <source>
        <dbReference type="EMBL" id="KAJ7349857.1"/>
    </source>
</evidence>
<reference evidence="1" key="1">
    <citation type="submission" date="2023-03" db="EMBL/GenBank/DDBJ databases">
        <title>Massive genome expansion in bonnet fungi (Mycena s.s.) driven by repeated elements and novel gene families across ecological guilds.</title>
        <authorList>
            <consortium name="Lawrence Berkeley National Laboratory"/>
            <person name="Harder C.B."/>
            <person name="Miyauchi S."/>
            <person name="Viragh M."/>
            <person name="Kuo A."/>
            <person name="Thoen E."/>
            <person name="Andreopoulos B."/>
            <person name="Lu D."/>
            <person name="Skrede I."/>
            <person name="Drula E."/>
            <person name="Henrissat B."/>
            <person name="Morin E."/>
            <person name="Kohler A."/>
            <person name="Barry K."/>
            <person name="LaButti K."/>
            <person name="Morin E."/>
            <person name="Salamov A."/>
            <person name="Lipzen A."/>
            <person name="Mereny Z."/>
            <person name="Hegedus B."/>
            <person name="Baldrian P."/>
            <person name="Stursova M."/>
            <person name="Weitz H."/>
            <person name="Taylor A."/>
            <person name="Grigoriev I.V."/>
            <person name="Nagy L.G."/>
            <person name="Martin F."/>
            <person name="Kauserud H."/>
        </authorList>
    </citation>
    <scope>NUCLEOTIDE SEQUENCE</scope>
    <source>
        <strain evidence="1">CBHHK002</strain>
    </source>
</reference>